<dbReference type="EMBL" id="CP111015">
    <property type="protein sequence ID" value="WAR04060.1"/>
    <property type="molecule type" value="Genomic_DNA"/>
</dbReference>
<proteinExistence type="predicted"/>
<feature type="transmembrane region" description="Helical" evidence="1">
    <location>
        <begin position="25"/>
        <end position="43"/>
    </location>
</feature>
<protein>
    <submittedName>
        <fullName evidence="2">Uncharacterized protein</fullName>
    </submittedName>
</protein>
<evidence type="ECO:0000313" key="3">
    <source>
        <dbReference type="Proteomes" id="UP001164746"/>
    </source>
</evidence>
<keyword evidence="1" id="KW-1133">Transmembrane helix</keyword>
<feature type="transmembrane region" description="Helical" evidence="1">
    <location>
        <begin position="189"/>
        <end position="212"/>
    </location>
</feature>
<reference evidence="2" key="1">
    <citation type="submission" date="2022-11" db="EMBL/GenBank/DDBJ databases">
        <title>Centuries of genome instability and evolution in soft-shell clam transmissible cancer (bioRxiv).</title>
        <authorList>
            <person name="Hart S.F.M."/>
            <person name="Yonemitsu M.A."/>
            <person name="Giersch R.M."/>
            <person name="Beal B.F."/>
            <person name="Arriagada G."/>
            <person name="Davis B.W."/>
            <person name="Ostrander E.A."/>
            <person name="Goff S.P."/>
            <person name="Metzger M.J."/>
        </authorList>
    </citation>
    <scope>NUCLEOTIDE SEQUENCE</scope>
    <source>
        <strain evidence="2">MELC-2E11</strain>
        <tissue evidence="2">Siphon/mantle</tissue>
    </source>
</reference>
<organism evidence="2 3">
    <name type="scientific">Mya arenaria</name>
    <name type="common">Soft-shell clam</name>
    <dbReference type="NCBI Taxonomy" id="6604"/>
    <lineage>
        <taxon>Eukaryota</taxon>
        <taxon>Metazoa</taxon>
        <taxon>Spiralia</taxon>
        <taxon>Lophotrochozoa</taxon>
        <taxon>Mollusca</taxon>
        <taxon>Bivalvia</taxon>
        <taxon>Autobranchia</taxon>
        <taxon>Heteroconchia</taxon>
        <taxon>Euheterodonta</taxon>
        <taxon>Imparidentia</taxon>
        <taxon>Neoheterodontei</taxon>
        <taxon>Myida</taxon>
        <taxon>Myoidea</taxon>
        <taxon>Myidae</taxon>
        <taxon>Mya</taxon>
    </lineage>
</organism>
<accession>A0ABY7E538</accession>
<gene>
    <name evidence="2" type="ORF">MAR_010618</name>
</gene>
<feature type="transmembrane region" description="Helical" evidence="1">
    <location>
        <begin position="95"/>
        <end position="117"/>
    </location>
</feature>
<evidence type="ECO:0000313" key="2">
    <source>
        <dbReference type="EMBL" id="WAR04060.1"/>
    </source>
</evidence>
<keyword evidence="1" id="KW-0472">Membrane</keyword>
<sequence>MGTLQASQQTNDSYVMFMFQLFQKGMIFSALVAGVICCGHLVFVRRKYCRNTTTLFAVVLSGFLHLIASVCMLTIAEKNTEIRVEDGPPSVGSCFDYSMTAVCANTVVLLAIIHNVFVQNFKWLVSSCLAYAGILGCVITGSFFVIKRMPQNSSFPVAQTTLVTLGASRSQHMNVFLSVCQKNVNEERWAIFAEYMLIYVPVIVTVLTALCMNRTKQTVQSSTGYLCKRGASTEG</sequence>
<name>A0ABY7E538_MYAAR</name>
<evidence type="ECO:0000256" key="1">
    <source>
        <dbReference type="SAM" id="Phobius"/>
    </source>
</evidence>
<feature type="transmembrane region" description="Helical" evidence="1">
    <location>
        <begin position="55"/>
        <end position="75"/>
    </location>
</feature>
<feature type="transmembrane region" description="Helical" evidence="1">
    <location>
        <begin position="124"/>
        <end position="146"/>
    </location>
</feature>
<dbReference type="Proteomes" id="UP001164746">
    <property type="component" value="Chromosome 4"/>
</dbReference>
<keyword evidence="1" id="KW-0812">Transmembrane</keyword>
<keyword evidence="3" id="KW-1185">Reference proteome</keyword>